<evidence type="ECO:0000313" key="1">
    <source>
        <dbReference type="EMBL" id="SUA18293.1"/>
    </source>
</evidence>
<dbReference type="Proteomes" id="UP000254193">
    <property type="component" value="Unassembled WGS sequence"/>
</dbReference>
<proteinExistence type="predicted"/>
<reference evidence="1 2" key="1">
    <citation type="submission" date="2018-06" db="EMBL/GenBank/DDBJ databases">
        <authorList>
            <consortium name="Pathogen Informatics"/>
            <person name="Doyle S."/>
        </authorList>
    </citation>
    <scope>NUCLEOTIDE SEQUENCE [LARGE SCALE GENOMIC DNA]</scope>
    <source>
        <strain evidence="1 2">NCTC10616</strain>
    </source>
</reference>
<protein>
    <submittedName>
        <fullName evidence="1">Uncharacterized protein</fullName>
    </submittedName>
</protein>
<dbReference type="EMBL" id="UGRO01000002">
    <property type="protein sequence ID" value="SUA18293.1"/>
    <property type="molecule type" value="Genomic_DNA"/>
</dbReference>
<evidence type="ECO:0000313" key="2">
    <source>
        <dbReference type="Proteomes" id="UP000254193"/>
    </source>
</evidence>
<name>A0A378VHE9_NEILA</name>
<sequence>MKHTLLAVTGAIFLLGACSSRTYIKTGKPEDIAQIKHICIIPNSKSTPPAYHQELAASLSARGISSETVTLGDRRLYSPECKYNLRYHSTGNTKQIKKISVLIRTPQYEVKRVKYTAKNSDDTIGQQTDAVVSLLLAH</sequence>
<accession>A0A378VHE9</accession>
<dbReference type="AlphaFoldDB" id="A0A378VHE9"/>
<keyword evidence="2" id="KW-1185">Reference proteome</keyword>
<dbReference type="PROSITE" id="PS51257">
    <property type="entry name" value="PROKAR_LIPOPROTEIN"/>
    <property type="match status" value="1"/>
</dbReference>
<organism evidence="1 2">
    <name type="scientific">Neisseria lactamica</name>
    <dbReference type="NCBI Taxonomy" id="486"/>
    <lineage>
        <taxon>Bacteria</taxon>
        <taxon>Pseudomonadati</taxon>
        <taxon>Pseudomonadota</taxon>
        <taxon>Betaproteobacteria</taxon>
        <taxon>Neisseriales</taxon>
        <taxon>Neisseriaceae</taxon>
        <taxon>Neisseria</taxon>
    </lineage>
</organism>
<dbReference type="RefSeq" id="WP_013449539.1">
    <property type="nucleotide sequence ID" value="NZ_CAUJPL010000028.1"/>
</dbReference>
<gene>
    <name evidence="1" type="ORF">NCTC10616_02021</name>
</gene>